<dbReference type="GO" id="GO:0004497">
    <property type="term" value="F:monooxygenase activity"/>
    <property type="evidence" value="ECO:0007669"/>
    <property type="project" value="InterPro"/>
</dbReference>
<protein>
    <submittedName>
        <fullName evidence="1">Cytochrome P450</fullName>
    </submittedName>
</protein>
<feature type="non-terminal residue" evidence="1">
    <location>
        <position position="1"/>
    </location>
</feature>
<organism evidence="1 2">
    <name type="scientific">Actinospica durhamensis</name>
    <dbReference type="NCBI Taxonomy" id="1508375"/>
    <lineage>
        <taxon>Bacteria</taxon>
        <taxon>Bacillati</taxon>
        <taxon>Actinomycetota</taxon>
        <taxon>Actinomycetes</taxon>
        <taxon>Catenulisporales</taxon>
        <taxon>Actinospicaceae</taxon>
        <taxon>Actinospica</taxon>
    </lineage>
</organism>
<evidence type="ECO:0000313" key="1">
    <source>
        <dbReference type="EMBL" id="MBR7839446.1"/>
    </source>
</evidence>
<dbReference type="InterPro" id="IPR001128">
    <property type="entry name" value="Cyt_P450"/>
</dbReference>
<evidence type="ECO:0000313" key="2">
    <source>
        <dbReference type="Proteomes" id="UP000675781"/>
    </source>
</evidence>
<dbReference type="InterPro" id="IPR036396">
    <property type="entry name" value="Cyt_P450_sf"/>
</dbReference>
<dbReference type="GO" id="GO:0005506">
    <property type="term" value="F:iron ion binding"/>
    <property type="evidence" value="ECO:0007669"/>
    <property type="project" value="InterPro"/>
</dbReference>
<comment type="caution">
    <text evidence="1">The sequence shown here is derived from an EMBL/GenBank/DDBJ whole genome shotgun (WGS) entry which is preliminary data.</text>
</comment>
<dbReference type="GO" id="GO:0016705">
    <property type="term" value="F:oxidoreductase activity, acting on paired donors, with incorporation or reduction of molecular oxygen"/>
    <property type="evidence" value="ECO:0007669"/>
    <property type="project" value="InterPro"/>
</dbReference>
<dbReference type="GO" id="GO:0020037">
    <property type="term" value="F:heme binding"/>
    <property type="evidence" value="ECO:0007669"/>
    <property type="project" value="InterPro"/>
</dbReference>
<dbReference type="AlphaFoldDB" id="A0A941EY78"/>
<accession>A0A941EY78</accession>
<reference evidence="1" key="1">
    <citation type="submission" date="2021-04" db="EMBL/GenBank/DDBJ databases">
        <title>Genome based classification of Actinospica acidithermotolerans sp. nov., an actinobacterium isolated from an Indonesian hot spring.</title>
        <authorList>
            <person name="Kusuma A.B."/>
            <person name="Putra K.E."/>
            <person name="Nafisah S."/>
            <person name="Loh J."/>
            <person name="Nouioui I."/>
            <person name="Goodfellow M."/>
        </authorList>
    </citation>
    <scope>NUCLEOTIDE SEQUENCE</scope>
    <source>
        <strain evidence="1">CSCA 57</strain>
    </source>
</reference>
<dbReference type="EMBL" id="JAGSOG010000450">
    <property type="protein sequence ID" value="MBR7839446.1"/>
    <property type="molecule type" value="Genomic_DNA"/>
</dbReference>
<proteinExistence type="predicted"/>
<keyword evidence="2" id="KW-1185">Reference proteome</keyword>
<sequence length="70" mass="7443">AKPPARGAFLPFAAGRRKCIGEDFAFTEAVLALAAVSTRWILRPAPGSHVRPSVGATMAPQDLRMIPTAR</sequence>
<gene>
    <name evidence="1" type="ORF">KDL01_39670</name>
</gene>
<name>A0A941EY78_9ACTN</name>
<dbReference type="Proteomes" id="UP000675781">
    <property type="component" value="Unassembled WGS sequence"/>
</dbReference>
<dbReference type="Pfam" id="PF00067">
    <property type="entry name" value="p450"/>
    <property type="match status" value="1"/>
</dbReference>
<dbReference type="SUPFAM" id="SSF48264">
    <property type="entry name" value="Cytochrome P450"/>
    <property type="match status" value="1"/>
</dbReference>
<dbReference type="RefSeq" id="WP_212533879.1">
    <property type="nucleotide sequence ID" value="NZ_JAGSOG010000450.1"/>
</dbReference>
<dbReference type="Gene3D" id="1.10.630.10">
    <property type="entry name" value="Cytochrome P450"/>
    <property type="match status" value="1"/>
</dbReference>